<dbReference type="InterPro" id="IPR015500">
    <property type="entry name" value="Peptidase_S8_subtilisin-rel"/>
</dbReference>
<sequence length="732" mass="77815">MVTRNDFLIIFVITLCVFNLGFSVDVNNDIKDYVVYLGSTSDEYYVASQRHMNILKQVVEGRSAEETLIRSYTRTFSGFAAKLTNKEYEILKSRKEVLSVFPSRTLQIQTTRSWDFLGLPRPSPQQQVAESNIVVGMIDTGVWPESLSFNDQGLPPFVSQKWKGGCFGGQNFTCNNKIIGARSYTPGKTARDEGGHGSHTASTVAGRIVDNTSFFGVANGTARGGVASARIAVYKVCDATGCPDEAVLAAFDDAIADGVDLISISVGGAPSRLSQSTVAIGSFHAMQHGILTVQSAGNDGGPGSTGSVAPWLFSVSASTTDRRIADKIVLGDGTTLIGSAVNSFTLPGNQYPLVYGKTASTECDEDSAKLCLETCLDERLVKGKILVCNNSSPWGVAIQAGAVGVVGQKTQFDNVVMIYPLPAAVLINSEFDKLISYVSSTTTPTANILKSESIADKSAPSIAFFSSRGPNAVASDILKPDITAPGVDILAAFSPLVPVTEYPEDKRKVNYNVLSGTSMACPHVTGAAAYLKTLHPDWSPAAIKSSLMTTANPMSPKDDPTGTEYPYGSEFAYGSGHLNPVKAANPGLVYEATKDDYITFLCKLGDDDIGTFTGNGTAPCTAKSDQSPKDVNYPSMSAQSTPNKPITVTFTRIVTNVGVARSTYTSKVTPDSKIQVTVEPSTLSFTSLKETKSFNVTVIGTGLPEQSMATASLIWSDGIHSVRSPIVVYTSH</sequence>
<dbReference type="CDD" id="cd02120">
    <property type="entry name" value="PA_subtilisin_like"/>
    <property type="match status" value="1"/>
</dbReference>
<dbReference type="Pfam" id="PF00082">
    <property type="entry name" value="Peptidase_S8"/>
    <property type="match status" value="1"/>
</dbReference>
<dbReference type="Gene3D" id="2.60.40.2310">
    <property type="match status" value="1"/>
</dbReference>
<evidence type="ECO:0000313" key="14">
    <source>
        <dbReference type="Proteomes" id="UP001443914"/>
    </source>
</evidence>
<dbReference type="Gene3D" id="3.50.30.30">
    <property type="match status" value="1"/>
</dbReference>
<dbReference type="PRINTS" id="PR00723">
    <property type="entry name" value="SUBTILISIN"/>
</dbReference>
<dbReference type="SUPFAM" id="SSF52743">
    <property type="entry name" value="Subtilisin-like"/>
    <property type="match status" value="1"/>
</dbReference>
<dbReference type="InterPro" id="IPR023828">
    <property type="entry name" value="Peptidase_S8_Ser-AS"/>
</dbReference>
<keyword evidence="4 7" id="KW-0378">Hydrolase</keyword>
<feature type="chain" id="PRO_5043497698" evidence="9">
    <location>
        <begin position="24"/>
        <end position="732"/>
    </location>
</feature>
<feature type="domain" description="Peptidase S8/S53" evidence="10">
    <location>
        <begin position="131"/>
        <end position="560"/>
    </location>
</feature>
<dbReference type="PANTHER" id="PTHR10795">
    <property type="entry name" value="PROPROTEIN CONVERTASE SUBTILISIN/KEXIN"/>
    <property type="match status" value="1"/>
</dbReference>
<dbReference type="GO" id="GO:0004252">
    <property type="term" value="F:serine-type endopeptidase activity"/>
    <property type="evidence" value="ECO:0007669"/>
    <property type="project" value="UniProtKB-UniRule"/>
</dbReference>
<keyword evidence="3 9" id="KW-0732">Signal</keyword>
<dbReference type="InterPro" id="IPR036852">
    <property type="entry name" value="Peptidase_S8/S53_dom_sf"/>
</dbReference>
<dbReference type="InterPro" id="IPR000209">
    <property type="entry name" value="Peptidase_S8/S53_dom"/>
</dbReference>
<comment type="similarity">
    <text evidence="1 7">Belongs to the peptidase S8 family.</text>
</comment>
<dbReference type="InterPro" id="IPR041469">
    <property type="entry name" value="Subtilisin-like_FN3"/>
</dbReference>
<evidence type="ECO:0000256" key="4">
    <source>
        <dbReference type="ARBA" id="ARBA00022801"/>
    </source>
</evidence>
<evidence type="ECO:0000256" key="1">
    <source>
        <dbReference type="ARBA" id="ARBA00011073"/>
    </source>
</evidence>
<name>A0AAW1LMB1_SAPOF</name>
<protein>
    <submittedName>
        <fullName evidence="13">Uncharacterized protein</fullName>
    </submittedName>
</protein>
<dbReference type="Pfam" id="PF05922">
    <property type="entry name" value="Inhibitor_I9"/>
    <property type="match status" value="1"/>
</dbReference>
<dbReference type="InterPro" id="IPR010259">
    <property type="entry name" value="S8pro/Inhibitor_I9"/>
</dbReference>
<feature type="active site" description="Charge relay system" evidence="6 7">
    <location>
        <position position="196"/>
    </location>
</feature>
<feature type="signal peptide" evidence="9">
    <location>
        <begin position="1"/>
        <end position="23"/>
    </location>
</feature>
<evidence type="ECO:0000256" key="5">
    <source>
        <dbReference type="ARBA" id="ARBA00022825"/>
    </source>
</evidence>
<dbReference type="InterPro" id="IPR045051">
    <property type="entry name" value="SBT"/>
</dbReference>
<gene>
    <name evidence="13" type="ORF">RND81_04G161300</name>
</gene>
<evidence type="ECO:0000313" key="13">
    <source>
        <dbReference type="EMBL" id="KAK9734758.1"/>
    </source>
</evidence>
<dbReference type="PROSITE" id="PS51892">
    <property type="entry name" value="SUBTILASE"/>
    <property type="match status" value="1"/>
</dbReference>
<dbReference type="CDD" id="cd04852">
    <property type="entry name" value="Peptidases_S8_3"/>
    <property type="match status" value="1"/>
</dbReference>
<dbReference type="InterPro" id="IPR034197">
    <property type="entry name" value="Peptidases_S8_3"/>
</dbReference>
<feature type="active site" description="Charge relay system" evidence="6 7">
    <location>
        <position position="518"/>
    </location>
</feature>
<comment type="caution">
    <text evidence="13">The sequence shown here is derived from an EMBL/GenBank/DDBJ whole genome shotgun (WGS) entry which is preliminary data.</text>
</comment>
<feature type="active site" description="Charge relay system" evidence="6 7">
    <location>
        <position position="139"/>
    </location>
</feature>
<organism evidence="13 14">
    <name type="scientific">Saponaria officinalis</name>
    <name type="common">Common soapwort</name>
    <name type="synonym">Lychnis saponaria</name>
    <dbReference type="NCBI Taxonomy" id="3572"/>
    <lineage>
        <taxon>Eukaryota</taxon>
        <taxon>Viridiplantae</taxon>
        <taxon>Streptophyta</taxon>
        <taxon>Embryophyta</taxon>
        <taxon>Tracheophyta</taxon>
        <taxon>Spermatophyta</taxon>
        <taxon>Magnoliopsida</taxon>
        <taxon>eudicotyledons</taxon>
        <taxon>Gunneridae</taxon>
        <taxon>Pentapetalae</taxon>
        <taxon>Caryophyllales</taxon>
        <taxon>Caryophyllaceae</taxon>
        <taxon>Caryophylleae</taxon>
        <taxon>Saponaria</taxon>
    </lineage>
</organism>
<keyword evidence="14" id="KW-1185">Reference proteome</keyword>
<evidence type="ECO:0000256" key="7">
    <source>
        <dbReference type="PROSITE-ProRule" id="PRU01240"/>
    </source>
</evidence>
<dbReference type="Pfam" id="PF17766">
    <property type="entry name" value="fn3_6"/>
    <property type="match status" value="1"/>
</dbReference>
<dbReference type="AlphaFoldDB" id="A0AAW1LMB1"/>
<accession>A0AAW1LMB1</accession>
<evidence type="ECO:0000259" key="10">
    <source>
        <dbReference type="Pfam" id="PF00082"/>
    </source>
</evidence>
<evidence type="ECO:0000256" key="2">
    <source>
        <dbReference type="ARBA" id="ARBA00022670"/>
    </source>
</evidence>
<evidence type="ECO:0000256" key="8">
    <source>
        <dbReference type="SAM" id="MobiDB-lite"/>
    </source>
</evidence>
<keyword evidence="2 7" id="KW-0645">Protease</keyword>
<evidence type="ECO:0000256" key="6">
    <source>
        <dbReference type="PIRSR" id="PIRSR615500-1"/>
    </source>
</evidence>
<evidence type="ECO:0000259" key="11">
    <source>
        <dbReference type="Pfam" id="PF05922"/>
    </source>
</evidence>
<feature type="region of interest" description="Disordered" evidence="8">
    <location>
        <begin position="619"/>
        <end position="638"/>
    </location>
</feature>
<feature type="domain" description="Inhibitor I9" evidence="11">
    <location>
        <begin position="33"/>
        <end position="108"/>
    </location>
</feature>
<dbReference type="EMBL" id="JBDFQZ010000004">
    <property type="protein sequence ID" value="KAK9734758.1"/>
    <property type="molecule type" value="Genomic_DNA"/>
</dbReference>
<dbReference type="Gene3D" id="3.40.50.200">
    <property type="entry name" value="Peptidase S8/S53 domain"/>
    <property type="match status" value="1"/>
</dbReference>
<dbReference type="InterPro" id="IPR037045">
    <property type="entry name" value="S8pro/Inhibitor_I9_sf"/>
</dbReference>
<evidence type="ECO:0000256" key="9">
    <source>
        <dbReference type="SAM" id="SignalP"/>
    </source>
</evidence>
<dbReference type="PROSITE" id="PS00138">
    <property type="entry name" value="SUBTILASE_SER"/>
    <property type="match status" value="1"/>
</dbReference>
<feature type="domain" description="Subtilisin-like protease fibronectin type-III" evidence="12">
    <location>
        <begin position="630"/>
        <end position="728"/>
    </location>
</feature>
<dbReference type="Gene3D" id="3.30.70.80">
    <property type="entry name" value="Peptidase S8 propeptide/proteinase inhibitor I9"/>
    <property type="match status" value="1"/>
</dbReference>
<evidence type="ECO:0000256" key="3">
    <source>
        <dbReference type="ARBA" id="ARBA00022729"/>
    </source>
</evidence>
<proteinExistence type="inferred from homology"/>
<dbReference type="Proteomes" id="UP001443914">
    <property type="component" value="Unassembled WGS sequence"/>
</dbReference>
<keyword evidence="5 7" id="KW-0720">Serine protease</keyword>
<dbReference type="GO" id="GO:0006508">
    <property type="term" value="P:proteolysis"/>
    <property type="evidence" value="ECO:0007669"/>
    <property type="project" value="UniProtKB-KW"/>
</dbReference>
<evidence type="ECO:0000259" key="12">
    <source>
        <dbReference type="Pfam" id="PF17766"/>
    </source>
</evidence>
<reference evidence="13" key="1">
    <citation type="submission" date="2024-03" db="EMBL/GenBank/DDBJ databases">
        <title>WGS assembly of Saponaria officinalis var. Norfolk2.</title>
        <authorList>
            <person name="Jenkins J."/>
            <person name="Shu S."/>
            <person name="Grimwood J."/>
            <person name="Barry K."/>
            <person name="Goodstein D."/>
            <person name="Schmutz J."/>
            <person name="Leebens-Mack J."/>
            <person name="Osbourn A."/>
        </authorList>
    </citation>
    <scope>NUCLEOTIDE SEQUENCE [LARGE SCALE GENOMIC DNA]</scope>
    <source>
        <strain evidence="13">JIC</strain>
    </source>
</reference>